<sequence length="90" mass="10065">MKLLKYRRILFLALFFAMGQFVFGHDGQMYESGSGLGEFAGQQGIGLGSAIAVVASWSRNKSILWAILHGFLGWIYVIYFAITRSNKLEV</sequence>
<proteinExistence type="predicted"/>
<organism evidence="2 3">
    <name type="scientific">Pricia antarctica</name>
    <dbReference type="NCBI Taxonomy" id="641691"/>
    <lineage>
        <taxon>Bacteria</taxon>
        <taxon>Pseudomonadati</taxon>
        <taxon>Bacteroidota</taxon>
        <taxon>Flavobacteriia</taxon>
        <taxon>Flavobacteriales</taxon>
        <taxon>Flavobacteriaceae</taxon>
        <taxon>Pricia</taxon>
    </lineage>
</organism>
<name>A0A1G7A9Z9_9FLAO</name>
<reference evidence="2 3" key="1">
    <citation type="submission" date="2016-10" db="EMBL/GenBank/DDBJ databases">
        <authorList>
            <person name="de Groot N.N."/>
        </authorList>
    </citation>
    <scope>NUCLEOTIDE SEQUENCE [LARGE SCALE GENOMIC DNA]</scope>
    <source>
        <strain evidence="2 3">DSM 23421</strain>
    </source>
</reference>
<gene>
    <name evidence="2" type="ORF">SAMN05421636_103266</name>
</gene>
<feature type="transmembrane region" description="Helical" evidence="1">
    <location>
        <begin position="63"/>
        <end position="82"/>
    </location>
</feature>
<keyword evidence="1" id="KW-0812">Transmembrane</keyword>
<protein>
    <submittedName>
        <fullName evidence="2">Uncharacterized protein</fullName>
    </submittedName>
</protein>
<keyword evidence="1" id="KW-1133">Transmembrane helix</keyword>
<accession>A0A1G7A9Z9</accession>
<keyword evidence="3" id="KW-1185">Reference proteome</keyword>
<dbReference type="AlphaFoldDB" id="A0A1G7A9Z9"/>
<evidence type="ECO:0000313" key="2">
    <source>
        <dbReference type="EMBL" id="SDE10706.1"/>
    </source>
</evidence>
<keyword evidence="1" id="KW-0472">Membrane</keyword>
<evidence type="ECO:0000313" key="3">
    <source>
        <dbReference type="Proteomes" id="UP000199109"/>
    </source>
</evidence>
<dbReference type="EMBL" id="FNAO01000003">
    <property type="protein sequence ID" value="SDE10706.1"/>
    <property type="molecule type" value="Genomic_DNA"/>
</dbReference>
<evidence type="ECO:0000256" key="1">
    <source>
        <dbReference type="SAM" id="Phobius"/>
    </source>
</evidence>
<dbReference type="Proteomes" id="UP000199109">
    <property type="component" value="Unassembled WGS sequence"/>
</dbReference>
<dbReference type="RefSeq" id="WP_394331306.1">
    <property type="nucleotide sequence ID" value="NZ_FNAO01000003.1"/>
</dbReference>